<proteinExistence type="predicted"/>
<dbReference type="Proteomes" id="UP001178288">
    <property type="component" value="Chromosome"/>
</dbReference>
<dbReference type="EMBL" id="CP126114">
    <property type="protein sequence ID" value="WHY86522.1"/>
    <property type="molecule type" value="Genomic_DNA"/>
</dbReference>
<sequence length="61" mass="6930">MIKLYKQQVTKTDLGIAFNLDSPFEVLEGGKGNQGNDDENKAKTTFIRHLNDKAMKNMEDK</sequence>
<protein>
    <submittedName>
        <fullName evidence="1">Uncharacterized protein</fullName>
    </submittedName>
</protein>
<evidence type="ECO:0000313" key="1">
    <source>
        <dbReference type="EMBL" id="WHY86522.1"/>
    </source>
</evidence>
<dbReference type="AlphaFoldDB" id="A0AA95MNH7"/>
<dbReference type="RefSeq" id="WP_066094855.1">
    <property type="nucleotide sequence ID" value="NZ_CP126114.1"/>
</dbReference>
<dbReference type="KEGG" id="nnv:QNH39_01085"/>
<reference evidence="1" key="1">
    <citation type="submission" date="2023-05" db="EMBL/GenBank/DDBJ databases">
        <title>Comparative genomics of Bacillaceae isolates and their secondary metabolite potential.</title>
        <authorList>
            <person name="Song L."/>
            <person name="Nielsen L.J."/>
            <person name="Mohite O."/>
            <person name="Xu X."/>
            <person name="Weber T."/>
            <person name="Kovacs A.T."/>
        </authorList>
    </citation>
    <scope>NUCLEOTIDE SEQUENCE</scope>
    <source>
        <strain evidence="1">XLM17</strain>
    </source>
</reference>
<name>A0AA95MNH7_9BACI</name>
<accession>A0AA95MNH7</accession>
<organism evidence="1 2">
    <name type="scientific">Neobacillus novalis</name>
    <dbReference type="NCBI Taxonomy" id="220687"/>
    <lineage>
        <taxon>Bacteria</taxon>
        <taxon>Bacillati</taxon>
        <taxon>Bacillota</taxon>
        <taxon>Bacilli</taxon>
        <taxon>Bacillales</taxon>
        <taxon>Bacillaceae</taxon>
        <taxon>Neobacillus</taxon>
    </lineage>
</organism>
<keyword evidence="2" id="KW-1185">Reference proteome</keyword>
<evidence type="ECO:0000313" key="2">
    <source>
        <dbReference type="Proteomes" id="UP001178288"/>
    </source>
</evidence>
<gene>
    <name evidence="1" type="ORF">QNH39_01085</name>
</gene>